<feature type="chain" id="PRO_5035167108" description="MSHA biogenesis protein MshK" evidence="1">
    <location>
        <begin position="20"/>
        <end position="122"/>
    </location>
</feature>
<dbReference type="EMBL" id="JACWUN010000015">
    <property type="protein sequence ID" value="MBD1401419.1"/>
    <property type="molecule type" value="Genomic_DNA"/>
</dbReference>
<evidence type="ECO:0000313" key="2">
    <source>
        <dbReference type="EMBL" id="MBD1401419.1"/>
    </source>
</evidence>
<evidence type="ECO:0008006" key="4">
    <source>
        <dbReference type="Google" id="ProtNLM"/>
    </source>
</evidence>
<comment type="caution">
    <text evidence="2">The sequence shown here is derived from an EMBL/GenBank/DDBJ whole genome shotgun (WGS) entry which is preliminary data.</text>
</comment>
<feature type="signal peptide" evidence="1">
    <location>
        <begin position="1"/>
        <end position="19"/>
    </location>
</feature>
<name>A0A8J6QMK4_9BACT</name>
<evidence type="ECO:0000256" key="1">
    <source>
        <dbReference type="SAM" id="SignalP"/>
    </source>
</evidence>
<dbReference type="RefSeq" id="WP_191157020.1">
    <property type="nucleotide sequence ID" value="NZ_JACWUN010000015.1"/>
</dbReference>
<dbReference type="Proteomes" id="UP000632828">
    <property type="component" value="Unassembled WGS sequence"/>
</dbReference>
<proteinExistence type="predicted"/>
<sequence>MNKSLILFLLIVIPGPAWAQSSAQLVDPLRPSHYQPQPPAEVQLDAQPIERLRDQLQLTVILTSAERTMAVINGRPLQVDQTISGFRLVRIGVDSVDLRKGEQTLTLHRTISGVKKSPAQKQ</sequence>
<evidence type="ECO:0000313" key="3">
    <source>
        <dbReference type="Proteomes" id="UP000632828"/>
    </source>
</evidence>
<keyword evidence="3" id="KW-1185">Reference proteome</keyword>
<reference evidence="2" key="1">
    <citation type="submission" date="2020-09" db="EMBL/GenBank/DDBJ databases">
        <title>Pelobacter alkaliphilus sp. nov., a novel anaerobic arsenate-reducing bacterium from terrestrial mud volcano.</title>
        <authorList>
            <person name="Khomyakova M.A."/>
            <person name="Merkel A.Y."/>
            <person name="Slobodkin A.I."/>
        </authorList>
    </citation>
    <scope>NUCLEOTIDE SEQUENCE</scope>
    <source>
        <strain evidence="2">M08fum</strain>
    </source>
</reference>
<organism evidence="2 3">
    <name type="scientific">Pelovirga terrestris</name>
    <dbReference type="NCBI Taxonomy" id="2771352"/>
    <lineage>
        <taxon>Bacteria</taxon>
        <taxon>Pseudomonadati</taxon>
        <taxon>Thermodesulfobacteriota</taxon>
        <taxon>Desulfuromonadia</taxon>
        <taxon>Geobacterales</taxon>
        <taxon>Geobacteraceae</taxon>
        <taxon>Pelovirga</taxon>
    </lineage>
</organism>
<gene>
    <name evidence="2" type="ORF">ICT70_12115</name>
</gene>
<protein>
    <recommendedName>
        <fullName evidence="4">MSHA biogenesis protein MshK</fullName>
    </recommendedName>
</protein>
<accession>A0A8J6QMK4</accession>
<dbReference type="AlphaFoldDB" id="A0A8J6QMK4"/>
<keyword evidence="1" id="KW-0732">Signal</keyword>